<feature type="region of interest" description="Disordered" evidence="1">
    <location>
        <begin position="1"/>
        <end position="27"/>
    </location>
</feature>
<dbReference type="Proteomes" id="UP000299211">
    <property type="component" value="Unassembled WGS sequence"/>
</dbReference>
<dbReference type="OMA" id="GRPAAWH"/>
<dbReference type="AlphaFoldDB" id="A0A4D4MUC6"/>
<comment type="caution">
    <text evidence="3">The sequence shown here is derived from an EMBL/GenBank/DDBJ whole genome shotgun (WGS) entry which is preliminary data.</text>
</comment>
<feature type="transmembrane region" description="Helical" evidence="2">
    <location>
        <begin position="128"/>
        <end position="149"/>
    </location>
</feature>
<evidence type="ECO:0000313" key="4">
    <source>
        <dbReference type="Proteomes" id="UP000299211"/>
    </source>
</evidence>
<reference evidence="3 4" key="1">
    <citation type="submission" date="2019-04" db="EMBL/GenBank/DDBJ databases">
        <title>Draft genome sequences of Streptomyces avermitilis ATCC 31267.</title>
        <authorList>
            <person name="Komaki H."/>
            <person name="Tamura T."/>
            <person name="Hosoyama A."/>
        </authorList>
    </citation>
    <scope>NUCLEOTIDE SEQUENCE [LARGE SCALE GENOMIC DNA]</scope>
    <source>
        <strain evidence="3 4">ATCC 31267</strain>
    </source>
</reference>
<evidence type="ECO:0000256" key="2">
    <source>
        <dbReference type="SAM" id="Phobius"/>
    </source>
</evidence>
<keyword evidence="2" id="KW-0472">Membrane</keyword>
<evidence type="ECO:0000256" key="1">
    <source>
        <dbReference type="SAM" id="MobiDB-lite"/>
    </source>
</evidence>
<dbReference type="RefSeq" id="WP_010985489.1">
    <property type="nucleotide sequence ID" value="NZ_BAABTN010000027.1"/>
</dbReference>
<dbReference type="EMBL" id="BJHY01000001">
    <property type="protein sequence ID" value="GDY75780.1"/>
    <property type="molecule type" value="Genomic_DNA"/>
</dbReference>
<organism evidence="3 4">
    <name type="scientific">Streptomyces avermitilis</name>
    <dbReference type="NCBI Taxonomy" id="33903"/>
    <lineage>
        <taxon>Bacteria</taxon>
        <taxon>Bacillati</taxon>
        <taxon>Actinomycetota</taxon>
        <taxon>Actinomycetes</taxon>
        <taxon>Kitasatosporales</taxon>
        <taxon>Streptomycetaceae</taxon>
        <taxon>Streptomyces</taxon>
    </lineage>
</organism>
<feature type="transmembrane region" description="Helical" evidence="2">
    <location>
        <begin position="194"/>
        <end position="214"/>
    </location>
</feature>
<feature type="transmembrane region" description="Helical" evidence="2">
    <location>
        <begin position="169"/>
        <end position="187"/>
    </location>
</feature>
<dbReference type="GeneID" id="41541124"/>
<feature type="transmembrane region" description="Helical" evidence="2">
    <location>
        <begin position="244"/>
        <end position="265"/>
    </location>
</feature>
<dbReference type="STRING" id="33903.AQJ43_33725"/>
<keyword evidence="2" id="KW-0812">Transmembrane</keyword>
<evidence type="ECO:0000313" key="3">
    <source>
        <dbReference type="EMBL" id="GDY75780.1"/>
    </source>
</evidence>
<accession>A0A4D4MUC6</accession>
<keyword evidence="2" id="KW-1133">Transmembrane helix</keyword>
<proteinExistence type="predicted"/>
<feature type="transmembrane region" description="Helical" evidence="2">
    <location>
        <begin position="89"/>
        <end position="107"/>
    </location>
</feature>
<name>A0A4D4MUC6_STRAX</name>
<gene>
    <name evidence="3" type="ORF">SAV31267_052650</name>
</gene>
<feature type="transmembrane region" description="Helical" evidence="2">
    <location>
        <begin position="47"/>
        <end position="69"/>
    </location>
</feature>
<sequence>MSTSTTPSALRDADTEGAAPAMDEPVRPDGRPAAAVLALARFEARELLHHIPVFVFLPLYFGFTGWQLFAGDAAGDYPILQDVDRGTQSGPLFLAIALLACVNRTVLRSRRNGTDGHFDVLVMEPWRRTLAHALSVVPYAVVTALVVAFEFSWAALKPGAVGHGSVAELAVGPLMVLLTGILGVLLARLIPYSLAVPLLVVGAFFFAVLVAAGTNDGHWQKWLWPTVSETGAPPLPSDLLGRPAAWHALYLVGLAGLLLGAAVLLSGGRARRVKALTALALAVTVAGAAGQSPGDSAALAKARTTASRTPEKVQSCAPLGRSTYCAFPEWSGQRADWAEVVERVQSLAGGAAGGERLTVRQRVADISDLTSDAAIDPVRTPRQVTVGTEWGGNQRLKFAVAVASVLVAGNENATVEMCDARVVTIMWLALGTESDPVYALGDVRLDDSVEGSALALTPTDGLSMTRGQTTVVRELFERPRYGVTARVKTHWTELTSSKTSLTRAAELLGVAAPKATGDECADE</sequence>
<protein>
    <submittedName>
        <fullName evidence="3">ABC transporter</fullName>
    </submittedName>
</protein>